<dbReference type="GO" id="GO:0007165">
    <property type="term" value="P:signal transduction"/>
    <property type="evidence" value="ECO:0007669"/>
    <property type="project" value="UniProtKB-KW"/>
</dbReference>
<dbReference type="PROSITE" id="PS50111">
    <property type="entry name" value="CHEMOTAXIS_TRANSDUC_2"/>
    <property type="match status" value="1"/>
</dbReference>
<evidence type="ECO:0000313" key="12">
    <source>
        <dbReference type="EMBL" id="SFB37684.1"/>
    </source>
</evidence>
<dbReference type="Pfam" id="PF02743">
    <property type="entry name" value="dCache_1"/>
    <property type="match status" value="1"/>
</dbReference>
<evidence type="ECO:0000256" key="9">
    <source>
        <dbReference type="SAM" id="Phobius"/>
    </source>
</evidence>
<evidence type="ECO:0000256" key="4">
    <source>
        <dbReference type="ARBA" id="ARBA00022692"/>
    </source>
</evidence>
<evidence type="ECO:0000313" key="13">
    <source>
        <dbReference type="Proteomes" id="UP000198838"/>
    </source>
</evidence>
<dbReference type="InterPro" id="IPR004089">
    <property type="entry name" value="MCPsignal_dom"/>
</dbReference>
<evidence type="ECO:0000256" key="7">
    <source>
        <dbReference type="ARBA" id="ARBA00029447"/>
    </source>
</evidence>
<feature type="domain" description="HAMP" evidence="11">
    <location>
        <begin position="294"/>
        <end position="349"/>
    </location>
</feature>
<dbReference type="CDD" id="cd12912">
    <property type="entry name" value="PDC2_MCP_like"/>
    <property type="match status" value="1"/>
</dbReference>
<dbReference type="AlphaFoldDB" id="A0A1I1AI45"/>
<keyword evidence="2" id="KW-1003">Cell membrane</keyword>
<keyword evidence="13" id="KW-1185">Reference proteome</keyword>
<evidence type="ECO:0000256" key="1">
    <source>
        <dbReference type="ARBA" id="ARBA00004651"/>
    </source>
</evidence>
<dbReference type="SMART" id="SM00283">
    <property type="entry name" value="MA"/>
    <property type="match status" value="1"/>
</dbReference>
<keyword evidence="5 9" id="KW-1133">Transmembrane helix</keyword>
<evidence type="ECO:0000259" key="11">
    <source>
        <dbReference type="PROSITE" id="PS50885"/>
    </source>
</evidence>
<dbReference type="InterPro" id="IPR051310">
    <property type="entry name" value="MCP_chemotaxis"/>
</dbReference>
<comment type="subcellular location">
    <subcellularLocation>
        <location evidence="1">Cell membrane</location>
        <topology evidence="1">Multi-pass membrane protein</topology>
    </subcellularLocation>
</comment>
<dbReference type="SUPFAM" id="SSF58104">
    <property type="entry name" value="Methyl-accepting chemotaxis protein (MCP) signaling domain"/>
    <property type="match status" value="1"/>
</dbReference>
<dbReference type="InterPro" id="IPR033479">
    <property type="entry name" value="dCache_1"/>
</dbReference>
<dbReference type="Gene3D" id="1.10.287.950">
    <property type="entry name" value="Methyl-accepting chemotaxis protein"/>
    <property type="match status" value="1"/>
</dbReference>
<feature type="domain" description="Methyl-accepting transducer" evidence="10">
    <location>
        <begin position="399"/>
        <end position="628"/>
    </location>
</feature>
<dbReference type="GO" id="GO:0005886">
    <property type="term" value="C:plasma membrane"/>
    <property type="evidence" value="ECO:0007669"/>
    <property type="project" value="UniProtKB-SubCell"/>
</dbReference>
<dbReference type="InterPro" id="IPR029151">
    <property type="entry name" value="Sensor-like_sf"/>
</dbReference>
<dbReference type="Gene3D" id="6.10.340.10">
    <property type="match status" value="1"/>
</dbReference>
<evidence type="ECO:0000256" key="3">
    <source>
        <dbReference type="ARBA" id="ARBA00022500"/>
    </source>
</evidence>
<sequence>MKLHTRISLIFGFILVIGITIIGLYSLSRTYYIGLENTFGKLEITSRLTSNQIGGRLDNYMNLAAVSGRDPIISSSDASNADKLERMSVLAKQNGFESYDVLNLKGISYLNETNYSDKDFFQSALNGTAAISDIEKCEDGFEFTIAAPLYDESLTKIQDVVCYKMEIDFLKDILSSLNLSETSYAYLIDDNGNVIVHTNEELIDKVNISEEKGALSEIYNNLTEERTGSKEYTYNNTRVLCGYSPIPGSSGWSIVVAELYTTYVHDVNSMTYQMIFILVILLITFIIISRIVANLIAKPIIRVKDSLSKIAVGDFSENIKTIKNPKKYEVAVLTNTAAMMLDRLKKIVMDSTDILEGLSNYNLKQEKMDTYPGDFNKLSDSVNKISNILNELIVEVSQSTSYVGNGSKELAQAADALAQGTTTQAGSIQNVVSDIEDMAKRINRNAQNEKTVDQQIKNLNCLIQNGNGEMTNLVEVVKEVEAMSADIQKIVGTIDSIAFQTNLLALNASVEAARAGIHGKGFAVVASEVGALAAKSSNASQQTADLIESCLSKIEEAMNCANTTFDVLTRIVENSGEISKAFEEISADTNQQVENASSIQKEIVNISNVVQSNMATAQETAASTQVLSEQADTLDNLMRRFKV</sequence>
<dbReference type="Pfam" id="PF00015">
    <property type="entry name" value="MCPsignal"/>
    <property type="match status" value="1"/>
</dbReference>
<dbReference type="SUPFAM" id="SSF103190">
    <property type="entry name" value="Sensory domain-like"/>
    <property type="match status" value="1"/>
</dbReference>
<name>A0A1I1AI45_9FIRM</name>
<accession>A0A1I1AI45</accession>
<protein>
    <submittedName>
        <fullName evidence="12">Methyl-accepting chemotaxis protein</fullName>
    </submittedName>
</protein>
<dbReference type="InterPro" id="IPR003660">
    <property type="entry name" value="HAMP_dom"/>
</dbReference>
<dbReference type="RefSeq" id="WP_092874740.1">
    <property type="nucleotide sequence ID" value="NZ_FOJY01000028.1"/>
</dbReference>
<evidence type="ECO:0000256" key="6">
    <source>
        <dbReference type="ARBA" id="ARBA00023136"/>
    </source>
</evidence>
<keyword evidence="8" id="KW-0807">Transducer</keyword>
<keyword evidence="6 9" id="KW-0472">Membrane</keyword>
<dbReference type="PROSITE" id="PS50885">
    <property type="entry name" value="HAMP"/>
    <property type="match status" value="1"/>
</dbReference>
<organism evidence="12 13">
    <name type="scientific">Acetitomaculum ruminis DSM 5522</name>
    <dbReference type="NCBI Taxonomy" id="1120918"/>
    <lineage>
        <taxon>Bacteria</taxon>
        <taxon>Bacillati</taxon>
        <taxon>Bacillota</taxon>
        <taxon>Clostridia</taxon>
        <taxon>Lachnospirales</taxon>
        <taxon>Lachnospiraceae</taxon>
        <taxon>Acetitomaculum</taxon>
    </lineage>
</organism>
<reference evidence="12 13" key="1">
    <citation type="submission" date="2016-10" db="EMBL/GenBank/DDBJ databases">
        <authorList>
            <person name="de Groot N.N."/>
        </authorList>
    </citation>
    <scope>NUCLEOTIDE SEQUENCE [LARGE SCALE GENOMIC DNA]</scope>
    <source>
        <strain evidence="12 13">DSM 5522</strain>
    </source>
</reference>
<feature type="transmembrane region" description="Helical" evidence="9">
    <location>
        <begin position="274"/>
        <end position="297"/>
    </location>
</feature>
<dbReference type="Proteomes" id="UP000198838">
    <property type="component" value="Unassembled WGS sequence"/>
</dbReference>
<gene>
    <name evidence="12" type="ORF">SAMN05216249_12812</name>
</gene>
<keyword evidence="4 9" id="KW-0812">Transmembrane</keyword>
<dbReference type="OrthoDB" id="9762005at2"/>
<dbReference type="PANTHER" id="PTHR43531">
    <property type="entry name" value="PROTEIN ICFG"/>
    <property type="match status" value="1"/>
</dbReference>
<proteinExistence type="inferred from homology"/>
<evidence type="ECO:0000259" key="10">
    <source>
        <dbReference type="PROSITE" id="PS50111"/>
    </source>
</evidence>
<evidence type="ECO:0000256" key="8">
    <source>
        <dbReference type="PROSITE-ProRule" id="PRU00284"/>
    </source>
</evidence>
<evidence type="ECO:0000256" key="2">
    <source>
        <dbReference type="ARBA" id="ARBA00022475"/>
    </source>
</evidence>
<dbReference type="PANTHER" id="PTHR43531:SF11">
    <property type="entry name" value="METHYL-ACCEPTING CHEMOTAXIS PROTEIN 3"/>
    <property type="match status" value="1"/>
</dbReference>
<evidence type="ECO:0000256" key="5">
    <source>
        <dbReference type="ARBA" id="ARBA00022989"/>
    </source>
</evidence>
<comment type="similarity">
    <text evidence="7">Belongs to the methyl-accepting chemotaxis (MCP) protein family.</text>
</comment>
<dbReference type="GO" id="GO:0006935">
    <property type="term" value="P:chemotaxis"/>
    <property type="evidence" value="ECO:0007669"/>
    <property type="project" value="UniProtKB-KW"/>
</dbReference>
<dbReference type="Gene3D" id="3.30.450.20">
    <property type="entry name" value="PAS domain"/>
    <property type="match status" value="1"/>
</dbReference>
<dbReference type="EMBL" id="FOJY01000028">
    <property type="protein sequence ID" value="SFB37684.1"/>
    <property type="molecule type" value="Genomic_DNA"/>
</dbReference>
<keyword evidence="3" id="KW-0145">Chemotaxis</keyword>
<dbReference type="STRING" id="1120918.SAMN05216249_12812"/>
<feature type="transmembrane region" description="Helical" evidence="9">
    <location>
        <begin position="7"/>
        <end position="27"/>
    </location>
</feature>